<name>A0AB34JS91_PRYPA</name>
<keyword evidence="3" id="KW-1185">Reference proteome</keyword>
<reference evidence="2 3" key="1">
    <citation type="journal article" date="2024" name="Science">
        <title>Giant polyketide synthase enzymes in the biosynthesis of giant marine polyether toxins.</title>
        <authorList>
            <person name="Fallon T.R."/>
            <person name="Shende V.V."/>
            <person name="Wierzbicki I.H."/>
            <person name="Pendleton A.L."/>
            <person name="Watervoot N.F."/>
            <person name="Auber R.P."/>
            <person name="Gonzalez D.J."/>
            <person name="Wisecaver J.H."/>
            <person name="Moore B.S."/>
        </authorList>
    </citation>
    <scope>NUCLEOTIDE SEQUENCE [LARGE SCALE GENOMIC DNA]</scope>
    <source>
        <strain evidence="2 3">12B1</strain>
    </source>
</reference>
<sequence>MESSVEVGAPQLRQAGPSSELLQSSQNSLPGPPDAFSTALSPASEAPRSSTSSHSSPRLAASSSGWGAMIVS</sequence>
<gene>
    <name evidence="2" type="ORF">AB1Y20_019906</name>
</gene>
<dbReference type="AlphaFoldDB" id="A0AB34JS91"/>
<evidence type="ECO:0000313" key="3">
    <source>
        <dbReference type="Proteomes" id="UP001515480"/>
    </source>
</evidence>
<accession>A0AB34JS91</accession>
<feature type="compositionally biased region" description="Low complexity" evidence="1">
    <location>
        <begin position="18"/>
        <end position="29"/>
    </location>
</feature>
<proteinExistence type="predicted"/>
<evidence type="ECO:0000256" key="1">
    <source>
        <dbReference type="SAM" id="MobiDB-lite"/>
    </source>
</evidence>
<dbReference type="Proteomes" id="UP001515480">
    <property type="component" value="Unassembled WGS sequence"/>
</dbReference>
<comment type="caution">
    <text evidence="2">The sequence shown here is derived from an EMBL/GenBank/DDBJ whole genome shotgun (WGS) entry which is preliminary data.</text>
</comment>
<feature type="region of interest" description="Disordered" evidence="1">
    <location>
        <begin position="1"/>
        <end position="72"/>
    </location>
</feature>
<feature type="compositionally biased region" description="Low complexity" evidence="1">
    <location>
        <begin position="41"/>
        <end position="64"/>
    </location>
</feature>
<protein>
    <submittedName>
        <fullName evidence="2">Uncharacterized protein</fullName>
    </submittedName>
</protein>
<dbReference type="EMBL" id="JBGBPQ010000004">
    <property type="protein sequence ID" value="KAL1525033.1"/>
    <property type="molecule type" value="Genomic_DNA"/>
</dbReference>
<organism evidence="2 3">
    <name type="scientific">Prymnesium parvum</name>
    <name type="common">Toxic golden alga</name>
    <dbReference type="NCBI Taxonomy" id="97485"/>
    <lineage>
        <taxon>Eukaryota</taxon>
        <taxon>Haptista</taxon>
        <taxon>Haptophyta</taxon>
        <taxon>Prymnesiophyceae</taxon>
        <taxon>Prymnesiales</taxon>
        <taxon>Prymnesiaceae</taxon>
        <taxon>Prymnesium</taxon>
    </lineage>
</organism>
<evidence type="ECO:0000313" key="2">
    <source>
        <dbReference type="EMBL" id="KAL1525033.1"/>
    </source>
</evidence>